<evidence type="ECO:0000313" key="13">
    <source>
        <dbReference type="EMBL" id="HAD2282047.1"/>
    </source>
</evidence>
<evidence type="ECO:0000313" key="11">
    <source>
        <dbReference type="EMBL" id="HAD2192627.1"/>
    </source>
</evidence>
<dbReference type="InterPro" id="IPR036259">
    <property type="entry name" value="MFS_trans_sf"/>
</dbReference>
<dbReference type="EMBL" id="AAKUZR010000033">
    <property type="protein sequence ID" value="ECW0167304.1"/>
    <property type="molecule type" value="Genomic_DNA"/>
</dbReference>
<evidence type="ECO:0000313" key="16">
    <source>
        <dbReference type="EMBL" id="HAD2523860.1"/>
    </source>
</evidence>
<dbReference type="RefSeq" id="WP_000205360.1">
    <property type="nucleotide sequence ID" value="NZ_CP129109.1"/>
</dbReference>
<feature type="transmembrane region" description="Helical" evidence="7">
    <location>
        <begin position="138"/>
        <end position="160"/>
    </location>
</feature>
<feature type="transmembrane region" description="Helical" evidence="7">
    <location>
        <begin position="166"/>
        <end position="185"/>
    </location>
</feature>
<evidence type="ECO:0000256" key="7">
    <source>
        <dbReference type="SAM" id="Phobius"/>
    </source>
</evidence>
<reference evidence="9" key="3">
    <citation type="submission" date="2019-09" db="EMBL/GenBank/DDBJ databases">
        <authorList>
            <person name="Ashton P.M."/>
            <person name="Dallman T."/>
            <person name="Nair S."/>
            <person name="De Pinna E."/>
            <person name="Peters T."/>
            <person name="Grant K."/>
        </authorList>
    </citation>
    <scope>NUCLEOTIDE SEQUENCE</scope>
    <source>
        <strain evidence="9">797590</strain>
        <strain evidence="10">802759</strain>
    </source>
</reference>
<feature type="transmembrane region" description="Helical" evidence="7">
    <location>
        <begin position="82"/>
        <end position="98"/>
    </location>
</feature>
<feature type="transmembrane region" description="Helical" evidence="7">
    <location>
        <begin position="366"/>
        <end position="386"/>
    </location>
</feature>
<dbReference type="Pfam" id="PF07690">
    <property type="entry name" value="MFS_1"/>
    <property type="match status" value="1"/>
</dbReference>
<evidence type="ECO:0000256" key="4">
    <source>
        <dbReference type="ARBA" id="ARBA00022692"/>
    </source>
</evidence>
<evidence type="ECO:0000256" key="5">
    <source>
        <dbReference type="ARBA" id="ARBA00022989"/>
    </source>
</evidence>
<dbReference type="EMBL" id="DAAOAH010000032">
    <property type="protein sequence ID" value="HAD2197294.1"/>
    <property type="molecule type" value="Genomic_DNA"/>
</dbReference>
<keyword evidence="3" id="KW-0997">Cell inner membrane</keyword>
<keyword evidence="5 7" id="KW-1133">Transmembrane helix</keyword>
<evidence type="ECO:0000313" key="10">
    <source>
        <dbReference type="EMBL" id="ECW0167304.1"/>
    </source>
</evidence>
<feature type="transmembrane region" description="Helical" evidence="7">
    <location>
        <begin position="212"/>
        <end position="234"/>
    </location>
</feature>
<evidence type="ECO:0000313" key="17">
    <source>
        <dbReference type="EMBL" id="HAD2889353.1"/>
    </source>
</evidence>
<feature type="transmembrane region" description="Helical" evidence="7">
    <location>
        <begin position="302"/>
        <end position="323"/>
    </location>
</feature>
<dbReference type="Gene3D" id="1.20.1250.20">
    <property type="entry name" value="MFS general substrate transporter like domains"/>
    <property type="match status" value="1"/>
</dbReference>
<feature type="transmembrane region" description="Helical" evidence="7">
    <location>
        <begin position="49"/>
        <end position="70"/>
    </location>
</feature>
<dbReference type="EMBL" id="DAAOFU010000028">
    <property type="protein sequence ID" value="HAD2889353.1"/>
    <property type="molecule type" value="Genomic_DNA"/>
</dbReference>
<dbReference type="EMBL" id="DAAOBH010000033">
    <property type="protein sequence ID" value="HAD2310635.1"/>
    <property type="molecule type" value="Genomic_DNA"/>
</dbReference>
<dbReference type="EMBL" id="DAAOAI010000032">
    <property type="protein sequence ID" value="HAD2192627.1"/>
    <property type="molecule type" value="Genomic_DNA"/>
</dbReference>
<keyword evidence="6 7" id="KW-0472">Membrane</keyword>
<name>A0A3Y1ERJ9_SALET</name>
<sequence>MTTALSPRGKQGALLIAGILMIATTLRVTFTGAAPLLETIRTDYGLSTAQTGLLTTLPLLAFALISPLAAGIARRFGMERSLFAAMLLICAGIALRSLPSAALLFAGTAIIGCGIALGNVLLPGLIKRDFSQHVARLTGAYSLTMGAAAALGSALVVPLALHGFGWRSALLMLMLFPLLAFLIWLPQWRTTRSANLSSSRALHERGIWRSPLAWQVTLFLGLNSLIYYVIIGWLPTILISHGYSEAQAGSLHGLLQLATAAPGLAIPLILHRFNVQRWIAALVSLLCALGAAGLWFVLGQAIIWTLLFGFGSGATMILGLTFIGLRASSAHQAAALSGMAQSVGYLLAACGPPVMGKLHDASGSWYLPLSGVTVLAIIMAIFGLYAGRDREIAS</sequence>
<proteinExistence type="predicted"/>
<dbReference type="EMBL" id="AAKFGN010000032">
    <property type="protein sequence ID" value="ECR2661172.1"/>
    <property type="molecule type" value="Genomic_DNA"/>
</dbReference>
<dbReference type="PROSITE" id="PS50850">
    <property type="entry name" value="MFS"/>
    <property type="match status" value="1"/>
</dbReference>
<dbReference type="InterPro" id="IPR011701">
    <property type="entry name" value="MFS"/>
</dbReference>
<evidence type="ECO:0000259" key="8">
    <source>
        <dbReference type="PROSITE" id="PS50850"/>
    </source>
</evidence>
<evidence type="ECO:0000256" key="3">
    <source>
        <dbReference type="ARBA" id="ARBA00022519"/>
    </source>
</evidence>
<evidence type="ECO:0000256" key="6">
    <source>
        <dbReference type="ARBA" id="ARBA00023136"/>
    </source>
</evidence>
<feature type="domain" description="Major facilitator superfamily (MFS) profile" evidence="8">
    <location>
        <begin position="13"/>
        <end position="388"/>
    </location>
</feature>
<dbReference type="PANTHER" id="PTHR23523">
    <property type="match status" value="1"/>
</dbReference>
<feature type="transmembrane region" description="Helical" evidence="7">
    <location>
        <begin position="278"/>
        <end position="296"/>
    </location>
</feature>
<protein>
    <submittedName>
        <fullName evidence="9 11">MFS transporter</fullName>
    </submittedName>
</protein>
<dbReference type="SUPFAM" id="SSF103473">
    <property type="entry name" value="MFS general substrate transporter"/>
    <property type="match status" value="1"/>
</dbReference>
<dbReference type="GO" id="GO:0005886">
    <property type="term" value="C:plasma membrane"/>
    <property type="evidence" value="ECO:0007669"/>
    <property type="project" value="UniProtKB-SubCell"/>
</dbReference>
<comment type="caution">
    <text evidence="11">The sequence shown here is derived from an EMBL/GenBank/DDBJ whole genome shotgun (WGS) entry which is preliminary data.</text>
</comment>
<evidence type="ECO:0000313" key="9">
    <source>
        <dbReference type="EMBL" id="ECR2661172.1"/>
    </source>
</evidence>
<dbReference type="EMBL" id="DAAOCB010000031">
    <property type="protein sequence ID" value="HAD2405167.1"/>
    <property type="molecule type" value="Genomic_DNA"/>
</dbReference>
<dbReference type="NCBIfam" id="TIGR00896">
    <property type="entry name" value="CynX"/>
    <property type="match status" value="1"/>
</dbReference>
<comment type="subcellular location">
    <subcellularLocation>
        <location evidence="1">Cell inner membrane</location>
        <topology evidence="1">Multi-pass membrane protein</topology>
    </subcellularLocation>
</comment>
<dbReference type="InterPro" id="IPR020846">
    <property type="entry name" value="MFS_dom"/>
</dbReference>
<evidence type="ECO:0000313" key="15">
    <source>
        <dbReference type="EMBL" id="HAD2405167.1"/>
    </source>
</evidence>
<keyword evidence="2" id="KW-1003">Cell membrane</keyword>
<dbReference type="AlphaFoldDB" id="A0A3Y1ERJ9"/>
<dbReference type="InterPro" id="IPR004747">
    <property type="entry name" value="CynX-like"/>
</dbReference>
<organism evidence="11">
    <name type="scientific">Salmonella enterica I</name>
    <dbReference type="NCBI Taxonomy" id="59201"/>
    <lineage>
        <taxon>Bacteria</taxon>
        <taxon>Pseudomonadati</taxon>
        <taxon>Pseudomonadota</taxon>
        <taxon>Gammaproteobacteria</taxon>
        <taxon>Enterobacterales</taxon>
        <taxon>Enterobacteriaceae</taxon>
        <taxon>Salmonella</taxon>
    </lineage>
</organism>
<accession>A0A3Y1ERJ9</accession>
<dbReference type="GO" id="GO:0022857">
    <property type="term" value="F:transmembrane transporter activity"/>
    <property type="evidence" value="ECO:0007669"/>
    <property type="project" value="InterPro"/>
</dbReference>
<evidence type="ECO:0000313" key="12">
    <source>
        <dbReference type="EMBL" id="HAD2197294.1"/>
    </source>
</evidence>
<keyword evidence="4 7" id="KW-0812">Transmembrane</keyword>
<dbReference type="PANTHER" id="PTHR23523:SF2">
    <property type="entry name" value="2-NITROIMIDAZOLE TRANSPORTER"/>
    <property type="match status" value="1"/>
</dbReference>
<feature type="transmembrane region" description="Helical" evidence="7">
    <location>
        <begin position="104"/>
        <end position="126"/>
    </location>
</feature>
<feature type="transmembrane region" description="Helical" evidence="7">
    <location>
        <begin position="254"/>
        <end position="271"/>
    </location>
</feature>
<dbReference type="InterPro" id="IPR052524">
    <property type="entry name" value="MFS_Cyanate_Porter"/>
</dbReference>
<evidence type="ECO:0000256" key="2">
    <source>
        <dbReference type="ARBA" id="ARBA00022475"/>
    </source>
</evidence>
<feature type="transmembrane region" description="Helical" evidence="7">
    <location>
        <begin position="12"/>
        <end position="37"/>
    </location>
</feature>
<evidence type="ECO:0000256" key="1">
    <source>
        <dbReference type="ARBA" id="ARBA00004429"/>
    </source>
</evidence>
<evidence type="ECO:0000313" key="14">
    <source>
        <dbReference type="EMBL" id="HAD2310635.1"/>
    </source>
</evidence>
<dbReference type="EMBL" id="DAAOCV010000028">
    <property type="protein sequence ID" value="HAD2523860.1"/>
    <property type="molecule type" value="Genomic_DNA"/>
</dbReference>
<reference evidence="11" key="1">
    <citation type="journal article" date="2018" name="Genome Biol.">
        <title>SKESA: strategic k-mer extension for scrupulous assemblies.</title>
        <authorList>
            <person name="Souvorov A."/>
            <person name="Agarwala R."/>
            <person name="Lipman D.J."/>
        </authorList>
    </citation>
    <scope>NUCLEOTIDE SEQUENCE</scope>
    <source>
        <strain evidence="11">Salmonella enterica subsp. enterica</strain>
    </source>
</reference>
<gene>
    <name evidence="9" type="ORF">F1J57_21015</name>
    <name evidence="10" type="ORF">F3E75_21455</name>
    <name evidence="11" type="ORF">G1G64_22415</name>
    <name evidence="14" type="ORF">G1G67_22480</name>
    <name evidence="12" type="ORF">G1G69_22235</name>
    <name evidence="13" type="ORF">G1G74_22320</name>
    <name evidence="15" type="ORF">G1G83_22240</name>
    <name evidence="17" type="ORF">G1H25_21570</name>
    <name evidence="16" type="ORF">G1H50_22055</name>
</gene>
<reference evidence="11" key="2">
    <citation type="submission" date="2019-01" db="EMBL/GenBank/DDBJ databases">
        <authorList>
            <consortium name="NCBI Pathogen Detection Project"/>
        </authorList>
    </citation>
    <scope>NUCLEOTIDE SEQUENCE</scope>
    <source>
        <strain evidence="11">Salmonella enterica subsp. enterica</strain>
    </source>
</reference>
<dbReference type="EMBL" id="DAAOBA010000032">
    <property type="protein sequence ID" value="HAD2282047.1"/>
    <property type="molecule type" value="Genomic_DNA"/>
</dbReference>
<feature type="transmembrane region" description="Helical" evidence="7">
    <location>
        <begin position="335"/>
        <end position="354"/>
    </location>
</feature>